<dbReference type="InterPro" id="IPR017930">
    <property type="entry name" value="Myb_dom"/>
</dbReference>
<comment type="caution">
    <text evidence="4">The sequence shown here is derived from an EMBL/GenBank/DDBJ whole genome shotgun (WGS) entry which is preliminary data.</text>
</comment>
<dbReference type="PROSITE" id="PS51294">
    <property type="entry name" value="HTH_MYB"/>
    <property type="match status" value="1"/>
</dbReference>
<dbReference type="InterPro" id="IPR001005">
    <property type="entry name" value="SANT/Myb"/>
</dbReference>
<dbReference type="InterPro" id="IPR009057">
    <property type="entry name" value="Homeodomain-like_sf"/>
</dbReference>
<dbReference type="SMART" id="SM00717">
    <property type="entry name" value="SANT"/>
    <property type="match status" value="1"/>
</dbReference>
<protein>
    <submittedName>
        <fullName evidence="4">Uncharacterized protein</fullName>
    </submittedName>
</protein>
<dbReference type="EMBL" id="AUPC02000124">
    <property type="protein sequence ID" value="POG70223.1"/>
    <property type="molecule type" value="Genomic_DNA"/>
</dbReference>
<feature type="domain" description="Myb-like" evidence="2">
    <location>
        <begin position="31"/>
        <end position="83"/>
    </location>
</feature>
<feature type="domain" description="HTH myb-type" evidence="3">
    <location>
        <begin position="33"/>
        <end position="87"/>
    </location>
</feature>
<dbReference type="PROSITE" id="PS50090">
    <property type="entry name" value="MYB_LIKE"/>
    <property type="match status" value="1"/>
</dbReference>
<dbReference type="SUPFAM" id="SSF46689">
    <property type="entry name" value="Homeodomain-like"/>
    <property type="match status" value="1"/>
</dbReference>
<reference evidence="4 5" key="2">
    <citation type="journal article" date="2018" name="New Phytol.">
        <title>High intraspecific genome diversity in the model arbuscular mycorrhizal symbiont Rhizophagus irregularis.</title>
        <authorList>
            <person name="Chen E.C.H."/>
            <person name="Morin E."/>
            <person name="Beaudet D."/>
            <person name="Noel J."/>
            <person name="Yildirir G."/>
            <person name="Ndikumana S."/>
            <person name="Charron P."/>
            <person name="St-Onge C."/>
            <person name="Giorgi J."/>
            <person name="Kruger M."/>
            <person name="Marton T."/>
            <person name="Ropars J."/>
            <person name="Grigoriev I.V."/>
            <person name="Hainaut M."/>
            <person name="Henrissat B."/>
            <person name="Roux C."/>
            <person name="Martin F."/>
            <person name="Corradi N."/>
        </authorList>
    </citation>
    <scope>NUCLEOTIDE SEQUENCE [LARGE SCALE GENOMIC DNA]</scope>
    <source>
        <strain evidence="4 5">DAOM 197198</strain>
    </source>
</reference>
<dbReference type="Proteomes" id="UP000018888">
    <property type="component" value="Unassembled WGS sequence"/>
</dbReference>
<evidence type="ECO:0000313" key="5">
    <source>
        <dbReference type="Proteomes" id="UP000018888"/>
    </source>
</evidence>
<dbReference type="Pfam" id="PF00249">
    <property type="entry name" value="Myb_DNA-binding"/>
    <property type="match status" value="1"/>
</dbReference>
<dbReference type="VEuPathDB" id="FungiDB:RhiirFUN_010809"/>
<evidence type="ECO:0000259" key="2">
    <source>
        <dbReference type="PROSITE" id="PS50090"/>
    </source>
</evidence>
<evidence type="ECO:0000313" key="4">
    <source>
        <dbReference type="EMBL" id="POG70223.1"/>
    </source>
</evidence>
<gene>
    <name evidence="4" type="ORF">GLOIN_2v1619213</name>
</gene>
<name>A0A2P4PXW3_RHIID</name>
<evidence type="ECO:0000259" key="3">
    <source>
        <dbReference type="PROSITE" id="PS51294"/>
    </source>
</evidence>
<dbReference type="Gene3D" id="1.10.10.60">
    <property type="entry name" value="Homeodomain-like"/>
    <property type="match status" value="1"/>
</dbReference>
<reference evidence="4 5" key="1">
    <citation type="journal article" date="2013" name="Proc. Natl. Acad. Sci. U.S.A.">
        <title>Genome of an arbuscular mycorrhizal fungus provides insight into the oldest plant symbiosis.</title>
        <authorList>
            <person name="Tisserant E."/>
            <person name="Malbreil M."/>
            <person name="Kuo A."/>
            <person name="Kohler A."/>
            <person name="Symeonidi A."/>
            <person name="Balestrini R."/>
            <person name="Charron P."/>
            <person name="Duensing N."/>
            <person name="Frei Dit Frey N."/>
            <person name="Gianinazzi-Pearson V."/>
            <person name="Gilbert L.B."/>
            <person name="Handa Y."/>
            <person name="Herr J.R."/>
            <person name="Hijri M."/>
            <person name="Koul R."/>
            <person name="Kawaguchi M."/>
            <person name="Krajinski F."/>
            <person name="Lammers P.J."/>
            <person name="Masclaux F.G."/>
            <person name="Murat C."/>
            <person name="Morin E."/>
            <person name="Ndikumana S."/>
            <person name="Pagni M."/>
            <person name="Petitpierre D."/>
            <person name="Requena N."/>
            <person name="Rosikiewicz P."/>
            <person name="Riley R."/>
            <person name="Saito K."/>
            <person name="San Clemente H."/>
            <person name="Shapiro H."/>
            <person name="van Tuinen D."/>
            <person name="Becard G."/>
            <person name="Bonfante P."/>
            <person name="Paszkowski U."/>
            <person name="Shachar-Hill Y.Y."/>
            <person name="Tuskan G.A."/>
            <person name="Young P.W."/>
            <person name="Sanders I.R."/>
            <person name="Henrissat B."/>
            <person name="Rensing S.A."/>
            <person name="Grigoriev I.V."/>
            <person name="Corradi N."/>
            <person name="Roux C."/>
            <person name="Martin F."/>
        </authorList>
    </citation>
    <scope>NUCLEOTIDE SEQUENCE [LARGE SCALE GENOMIC DNA]</scope>
    <source>
        <strain evidence="4 5">DAOM 197198</strain>
    </source>
</reference>
<keyword evidence="5" id="KW-1185">Reference proteome</keyword>
<feature type="region of interest" description="Disordered" evidence="1">
    <location>
        <begin position="1"/>
        <end position="42"/>
    </location>
</feature>
<organism evidence="4 5">
    <name type="scientific">Rhizophagus irregularis (strain DAOM 181602 / DAOM 197198 / MUCL 43194)</name>
    <name type="common">Arbuscular mycorrhizal fungus</name>
    <name type="synonym">Glomus intraradices</name>
    <dbReference type="NCBI Taxonomy" id="747089"/>
    <lineage>
        <taxon>Eukaryota</taxon>
        <taxon>Fungi</taxon>
        <taxon>Fungi incertae sedis</taxon>
        <taxon>Mucoromycota</taxon>
        <taxon>Glomeromycotina</taxon>
        <taxon>Glomeromycetes</taxon>
        <taxon>Glomerales</taxon>
        <taxon>Glomeraceae</taxon>
        <taxon>Rhizophagus</taxon>
    </lineage>
</organism>
<dbReference type="CDD" id="cd00167">
    <property type="entry name" value="SANT"/>
    <property type="match status" value="1"/>
</dbReference>
<accession>A0A2P4PXW3</accession>
<sequence>MPSSKSSSKKKSSVNNQKSTTKKSSKKSSTETKKIKSPWQPDEDKILIDKILGEMPSPSWSKISQSLKDRNANACLVRWKTLKKRLYQN</sequence>
<dbReference type="AlphaFoldDB" id="A0A2P4PXW3"/>
<proteinExistence type="predicted"/>
<evidence type="ECO:0000256" key="1">
    <source>
        <dbReference type="SAM" id="MobiDB-lite"/>
    </source>
</evidence>